<proteinExistence type="predicted"/>
<gene>
    <name evidence="3" type="ORF">ACFOUW_01915</name>
</gene>
<feature type="region of interest" description="Disordered" evidence="1">
    <location>
        <begin position="1"/>
        <end position="22"/>
    </location>
</feature>
<organism evidence="3 4">
    <name type="scientific">Tenggerimyces flavus</name>
    <dbReference type="NCBI Taxonomy" id="1708749"/>
    <lineage>
        <taxon>Bacteria</taxon>
        <taxon>Bacillati</taxon>
        <taxon>Actinomycetota</taxon>
        <taxon>Actinomycetes</taxon>
        <taxon>Propionibacteriales</taxon>
        <taxon>Nocardioidaceae</taxon>
        <taxon>Tenggerimyces</taxon>
    </lineage>
</organism>
<accession>A0ABV7Y2X7</accession>
<dbReference type="EMBL" id="JBHRZH010000001">
    <property type="protein sequence ID" value="MFC3759583.1"/>
    <property type="molecule type" value="Genomic_DNA"/>
</dbReference>
<keyword evidence="4" id="KW-1185">Reference proteome</keyword>
<dbReference type="RefSeq" id="WP_205122040.1">
    <property type="nucleotide sequence ID" value="NZ_JAFBCM010000001.1"/>
</dbReference>
<evidence type="ECO:0000313" key="4">
    <source>
        <dbReference type="Proteomes" id="UP001595699"/>
    </source>
</evidence>
<dbReference type="PANTHER" id="PTHR40763">
    <property type="entry name" value="MEMBRANE PROTEIN-RELATED"/>
    <property type="match status" value="1"/>
</dbReference>
<comment type="caution">
    <text evidence="3">The sequence shown here is derived from an EMBL/GenBank/DDBJ whole genome shotgun (WGS) entry which is preliminary data.</text>
</comment>
<evidence type="ECO:0000256" key="1">
    <source>
        <dbReference type="SAM" id="MobiDB-lite"/>
    </source>
</evidence>
<dbReference type="PANTHER" id="PTHR40763:SF5">
    <property type="entry name" value="MEMBRANE PROTEIN"/>
    <property type="match status" value="1"/>
</dbReference>
<dbReference type="Proteomes" id="UP001595699">
    <property type="component" value="Unassembled WGS sequence"/>
</dbReference>
<sequence>MSGNLPEPRPPAQRASDSDREDIVERLREAAAEGRLTMDEFEERMSSAYQARTYGELERLTSDLPVKQSNTPSQPTEIRLRATGSTVRRTGRWIVPQRIVVENNMGSAVVDMTEATILSRDVHVAVQLTAGSLVIKVPPGTTADTDELHTPFGSSSVRVDSPGEPRLRLHVSGNAAMGSVHIRHLNIFERWGRQFRAWRNSRGI</sequence>
<name>A0ABV7Y2X7_9ACTN</name>
<dbReference type="Pfam" id="PF08044">
    <property type="entry name" value="DUF1707"/>
    <property type="match status" value="1"/>
</dbReference>
<evidence type="ECO:0000313" key="3">
    <source>
        <dbReference type="EMBL" id="MFC3759583.1"/>
    </source>
</evidence>
<dbReference type="InterPro" id="IPR012551">
    <property type="entry name" value="DUF1707_SHOCT-like"/>
</dbReference>
<reference evidence="4" key="1">
    <citation type="journal article" date="2019" name="Int. J. Syst. Evol. Microbiol.">
        <title>The Global Catalogue of Microorganisms (GCM) 10K type strain sequencing project: providing services to taxonomists for standard genome sequencing and annotation.</title>
        <authorList>
            <consortium name="The Broad Institute Genomics Platform"/>
            <consortium name="The Broad Institute Genome Sequencing Center for Infectious Disease"/>
            <person name="Wu L."/>
            <person name="Ma J."/>
        </authorList>
    </citation>
    <scope>NUCLEOTIDE SEQUENCE [LARGE SCALE GENOMIC DNA]</scope>
    <source>
        <strain evidence="4">CGMCC 4.7241</strain>
    </source>
</reference>
<evidence type="ECO:0000259" key="2">
    <source>
        <dbReference type="Pfam" id="PF08044"/>
    </source>
</evidence>
<feature type="domain" description="DUF1707" evidence="2">
    <location>
        <begin position="14"/>
        <end position="65"/>
    </location>
</feature>
<protein>
    <submittedName>
        <fullName evidence="3">DUF1707 domain-containing protein</fullName>
    </submittedName>
</protein>